<dbReference type="InterPro" id="IPR036390">
    <property type="entry name" value="WH_DNA-bd_sf"/>
</dbReference>
<name>A0AA36XJE3_9NEIS</name>
<dbReference type="Gene3D" id="3.40.190.290">
    <property type="match status" value="1"/>
</dbReference>
<protein>
    <submittedName>
        <fullName evidence="6">LysR family transcriptional regulator</fullName>
    </submittedName>
</protein>
<dbReference type="Pfam" id="PF03466">
    <property type="entry name" value="LysR_substrate"/>
    <property type="match status" value="1"/>
</dbReference>
<dbReference type="InterPro" id="IPR000847">
    <property type="entry name" value="LysR_HTH_N"/>
</dbReference>
<dbReference type="SUPFAM" id="SSF53850">
    <property type="entry name" value="Periplasmic binding protein-like II"/>
    <property type="match status" value="1"/>
</dbReference>
<evidence type="ECO:0000259" key="5">
    <source>
        <dbReference type="PROSITE" id="PS50931"/>
    </source>
</evidence>
<dbReference type="GO" id="GO:0003700">
    <property type="term" value="F:DNA-binding transcription factor activity"/>
    <property type="evidence" value="ECO:0007669"/>
    <property type="project" value="InterPro"/>
</dbReference>
<dbReference type="SUPFAM" id="SSF46785">
    <property type="entry name" value="Winged helix' DNA-binding domain"/>
    <property type="match status" value="1"/>
</dbReference>
<dbReference type="PROSITE" id="PS50931">
    <property type="entry name" value="HTH_LYSR"/>
    <property type="match status" value="1"/>
</dbReference>
<dbReference type="PANTHER" id="PTHR30537">
    <property type="entry name" value="HTH-TYPE TRANSCRIPTIONAL REGULATOR"/>
    <property type="match status" value="1"/>
</dbReference>
<comment type="caution">
    <text evidence="6">The sequence shown here is derived from an EMBL/GenBank/DDBJ whole genome shotgun (WGS) entry which is preliminary data.</text>
</comment>
<dbReference type="AlphaFoldDB" id="A0AA36XJE3"/>
<evidence type="ECO:0000313" key="6">
    <source>
        <dbReference type="EMBL" id="EGQ75367.1"/>
    </source>
</evidence>
<evidence type="ECO:0000256" key="4">
    <source>
        <dbReference type="ARBA" id="ARBA00023163"/>
    </source>
</evidence>
<evidence type="ECO:0000256" key="2">
    <source>
        <dbReference type="ARBA" id="ARBA00023015"/>
    </source>
</evidence>
<dbReference type="InterPro" id="IPR036388">
    <property type="entry name" value="WH-like_DNA-bd_sf"/>
</dbReference>
<dbReference type="Pfam" id="PF00126">
    <property type="entry name" value="HTH_1"/>
    <property type="match status" value="1"/>
</dbReference>
<dbReference type="InterPro" id="IPR058163">
    <property type="entry name" value="LysR-type_TF_proteobact-type"/>
</dbReference>
<dbReference type="EMBL" id="AFQE01000121">
    <property type="protein sequence ID" value="EGQ75367.1"/>
    <property type="molecule type" value="Genomic_DNA"/>
</dbReference>
<dbReference type="CDD" id="cd08422">
    <property type="entry name" value="PBP2_CrgA_like"/>
    <property type="match status" value="1"/>
</dbReference>
<dbReference type="GO" id="GO:0043565">
    <property type="term" value="F:sequence-specific DNA binding"/>
    <property type="evidence" value="ECO:0007669"/>
    <property type="project" value="TreeGrafter"/>
</dbReference>
<dbReference type="Proteomes" id="UP000004982">
    <property type="component" value="Unassembled WGS sequence"/>
</dbReference>
<keyword evidence="4" id="KW-0804">Transcription</keyword>
<comment type="similarity">
    <text evidence="1">Belongs to the LysR transcriptional regulatory family.</text>
</comment>
<organism evidence="6 7">
    <name type="scientific">Neisseria macacae ATCC 33926</name>
    <dbReference type="NCBI Taxonomy" id="997348"/>
    <lineage>
        <taxon>Bacteria</taxon>
        <taxon>Pseudomonadati</taxon>
        <taxon>Pseudomonadota</taxon>
        <taxon>Betaproteobacteria</taxon>
        <taxon>Neisseriales</taxon>
        <taxon>Neisseriaceae</taxon>
        <taxon>Neisseria</taxon>
    </lineage>
</organism>
<proteinExistence type="inferred from homology"/>
<keyword evidence="2" id="KW-0805">Transcription regulation</keyword>
<dbReference type="FunFam" id="1.10.10.10:FF:000001">
    <property type="entry name" value="LysR family transcriptional regulator"/>
    <property type="match status" value="1"/>
</dbReference>
<evidence type="ECO:0000256" key="3">
    <source>
        <dbReference type="ARBA" id="ARBA00023125"/>
    </source>
</evidence>
<keyword evidence="3" id="KW-0238">DNA-binding</keyword>
<dbReference type="InterPro" id="IPR005119">
    <property type="entry name" value="LysR_subst-bd"/>
</dbReference>
<evidence type="ECO:0000256" key="1">
    <source>
        <dbReference type="ARBA" id="ARBA00009437"/>
    </source>
</evidence>
<evidence type="ECO:0000313" key="7">
    <source>
        <dbReference type="Proteomes" id="UP000004982"/>
    </source>
</evidence>
<gene>
    <name evidence="6" type="ORF">HMPREF9418_2452</name>
</gene>
<feature type="domain" description="HTH lysR-type" evidence="5">
    <location>
        <begin position="55"/>
        <end position="112"/>
    </location>
</feature>
<reference evidence="6 7" key="1">
    <citation type="submission" date="2011-05" db="EMBL/GenBank/DDBJ databases">
        <authorList>
            <person name="Muzny D."/>
            <person name="Qin X."/>
            <person name="Deng J."/>
            <person name="Jiang H."/>
            <person name="Liu Y."/>
            <person name="Qu J."/>
            <person name="Song X.-Z."/>
            <person name="Zhang L."/>
            <person name="Thornton R."/>
            <person name="Coyle M."/>
            <person name="Francisco L."/>
            <person name="Jackson L."/>
            <person name="Javaid M."/>
            <person name="Korchina V."/>
            <person name="Kovar C."/>
            <person name="Mata R."/>
            <person name="Mathew T."/>
            <person name="Ngo R."/>
            <person name="Nguyen L."/>
            <person name="Nguyen N."/>
            <person name="Okwuonu G."/>
            <person name="Ongeri F."/>
            <person name="Pham C."/>
            <person name="Simmons D."/>
            <person name="Wilczek-Boney K."/>
            <person name="Hale W."/>
            <person name="Jakkamsetti A."/>
            <person name="Pham P."/>
            <person name="Ruth R."/>
            <person name="San Lucas F."/>
            <person name="Warren J."/>
            <person name="Zhang J."/>
            <person name="Zhao Z."/>
            <person name="Zhou C."/>
            <person name="Zhu D."/>
            <person name="Lee S."/>
            <person name="Bess C."/>
            <person name="Blankenburg K."/>
            <person name="Forbes L."/>
            <person name="Fu Q."/>
            <person name="Gubbala S."/>
            <person name="Hirani K."/>
            <person name="Jayaseelan J.C."/>
            <person name="Lara F."/>
            <person name="Munidasa M."/>
            <person name="Palculict T."/>
            <person name="Patil S."/>
            <person name="Pu L.-L."/>
            <person name="Saada N."/>
            <person name="Tang L."/>
            <person name="Weissenberger G."/>
            <person name="Zhu Y."/>
            <person name="Hemphill L."/>
            <person name="Shang Y."/>
            <person name="Youmans B."/>
            <person name="Ayvaz T."/>
            <person name="Ross M."/>
            <person name="Santibanez J."/>
            <person name="Aqrawi P."/>
            <person name="Gross S."/>
            <person name="Joshi V."/>
            <person name="Fowler G."/>
            <person name="Nazareth L."/>
            <person name="Reid J."/>
            <person name="Worley K."/>
            <person name="Petrosino J."/>
            <person name="Highlander S."/>
            <person name="Gibbs R."/>
        </authorList>
    </citation>
    <scope>NUCLEOTIDE SEQUENCE [LARGE SCALE GENOMIC DNA]</scope>
    <source>
        <strain evidence="6 7">ATCC 33926</strain>
    </source>
</reference>
<accession>A0AA36XJE3</accession>
<dbReference type="Gene3D" id="1.10.10.10">
    <property type="entry name" value="Winged helix-like DNA-binding domain superfamily/Winged helix DNA-binding domain"/>
    <property type="match status" value="1"/>
</dbReference>
<dbReference type="GO" id="GO:0006351">
    <property type="term" value="P:DNA-templated transcription"/>
    <property type="evidence" value="ECO:0007669"/>
    <property type="project" value="TreeGrafter"/>
</dbReference>
<dbReference type="PANTHER" id="PTHR30537:SF30">
    <property type="entry name" value="TRANSCRIPTIONAL REGULATOR-RELATED"/>
    <property type="match status" value="1"/>
</dbReference>
<sequence length="349" mass="38712">MAVYLKKGRYANGDKRIWLNRPISSAPIFHPRYIIRSIPNRSSENADSNPVNTMQDIKPLLVFAAVLKHGSMNAAAAALGMTPSAVSQHINRLETLHGIKLLNRSTRSLSPTDAGRALGEYCRRLAATLADTRTVIDNLKTEPVGELRISLTSSVISSRAFQTAFSRLQTEFPKIRPVLNFSDTLDDLQHNQTDIAIRGGDRALDDPNLIARHLVTWPYTICAAPDYLDRHQPIIHPSQLHAHRWLHFLPVRTTLQHGGESYFLDIADSIACTHLAAVRSLTESGFGLSLQVGGEVREKIAQGRLKTVLPEWTLPPVSLYLVTPYRVQSAKTEAAVRIFTESFAKEADA</sequence>